<dbReference type="PANTHER" id="PTHR43479">
    <property type="entry name" value="ACREF/ENVCD OPERON REPRESSOR-RELATED"/>
    <property type="match status" value="1"/>
</dbReference>
<dbReference type="InterPro" id="IPR001647">
    <property type="entry name" value="HTH_TetR"/>
</dbReference>
<accession>A0A7K1TY26</accession>
<dbReference type="PANTHER" id="PTHR43479:SF11">
    <property type="entry name" value="ACREF_ENVCD OPERON REPRESSOR-RELATED"/>
    <property type="match status" value="1"/>
</dbReference>
<evidence type="ECO:0000256" key="1">
    <source>
        <dbReference type="ARBA" id="ARBA00023125"/>
    </source>
</evidence>
<dbReference type="InterPro" id="IPR009057">
    <property type="entry name" value="Homeodomain-like_sf"/>
</dbReference>
<dbReference type="RefSeq" id="WP_157304382.1">
    <property type="nucleotide sequence ID" value="NZ_WRXN01000001.1"/>
</dbReference>
<dbReference type="Pfam" id="PF00440">
    <property type="entry name" value="TetR_N"/>
    <property type="match status" value="1"/>
</dbReference>
<dbReference type="GO" id="GO:0003677">
    <property type="term" value="F:DNA binding"/>
    <property type="evidence" value="ECO:0007669"/>
    <property type="project" value="UniProtKB-UniRule"/>
</dbReference>
<dbReference type="EMBL" id="WRXN01000001">
    <property type="protein sequence ID" value="MVT07014.1"/>
    <property type="molecule type" value="Genomic_DNA"/>
</dbReference>
<evidence type="ECO:0000256" key="2">
    <source>
        <dbReference type="PROSITE-ProRule" id="PRU00335"/>
    </source>
</evidence>
<dbReference type="Gene3D" id="1.10.357.10">
    <property type="entry name" value="Tetracycline Repressor, domain 2"/>
    <property type="match status" value="1"/>
</dbReference>
<protein>
    <submittedName>
        <fullName evidence="4">TetR family transcriptional regulator</fullName>
    </submittedName>
</protein>
<dbReference type="Proteomes" id="UP000461730">
    <property type="component" value="Unassembled WGS sequence"/>
</dbReference>
<feature type="DNA-binding region" description="H-T-H motif" evidence="2">
    <location>
        <begin position="24"/>
        <end position="43"/>
    </location>
</feature>
<comment type="caution">
    <text evidence="4">The sequence shown here is derived from an EMBL/GenBank/DDBJ whole genome shotgun (WGS) entry which is preliminary data.</text>
</comment>
<gene>
    <name evidence="4" type="ORF">GO493_01985</name>
</gene>
<dbReference type="PRINTS" id="PR00455">
    <property type="entry name" value="HTHTETR"/>
</dbReference>
<name>A0A7K1TY26_9BACT</name>
<dbReference type="PROSITE" id="PS50977">
    <property type="entry name" value="HTH_TETR_2"/>
    <property type="match status" value="1"/>
</dbReference>
<organism evidence="4 5">
    <name type="scientific">Chitinophaga tropicalis</name>
    <dbReference type="NCBI Taxonomy" id="2683588"/>
    <lineage>
        <taxon>Bacteria</taxon>
        <taxon>Pseudomonadati</taxon>
        <taxon>Bacteroidota</taxon>
        <taxon>Chitinophagia</taxon>
        <taxon>Chitinophagales</taxon>
        <taxon>Chitinophagaceae</taxon>
        <taxon>Chitinophaga</taxon>
    </lineage>
</organism>
<keyword evidence="5" id="KW-1185">Reference proteome</keyword>
<evidence type="ECO:0000259" key="3">
    <source>
        <dbReference type="PROSITE" id="PS50977"/>
    </source>
</evidence>
<evidence type="ECO:0000313" key="4">
    <source>
        <dbReference type="EMBL" id="MVT07014.1"/>
    </source>
</evidence>
<reference evidence="4 5" key="1">
    <citation type="submission" date="2019-12" db="EMBL/GenBank/DDBJ databases">
        <title>Chitinophaga sp. strain ysch24 (GDMCC 1.1355), whole genome shotgun sequence.</title>
        <authorList>
            <person name="Zhang X."/>
        </authorList>
    </citation>
    <scope>NUCLEOTIDE SEQUENCE [LARGE SCALE GENOMIC DNA]</scope>
    <source>
        <strain evidence="5">ysch24</strain>
    </source>
</reference>
<dbReference type="AlphaFoldDB" id="A0A7K1TY26"/>
<dbReference type="SUPFAM" id="SSF46689">
    <property type="entry name" value="Homeodomain-like"/>
    <property type="match status" value="1"/>
</dbReference>
<keyword evidence="1 2" id="KW-0238">DNA-binding</keyword>
<evidence type="ECO:0000313" key="5">
    <source>
        <dbReference type="Proteomes" id="UP000461730"/>
    </source>
</evidence>
<proteinExistence type="predicted"/>
<sequence length="203" mass="24025">MPVKERILETALRMFRMYGIKSVTMFDISRESGVSKKTVYEHFKDKEELVQEGMRFVQDGHEQHLTDFRQHSANAIEELMKQGEYMVMLGKTINPVMLYELQKYLPNVWKQIETFQEDCLLQAITANLQRGIKEEIYRKDLRLDIVARMRQLQLETVFDQHQFPGAKFNMHEVIEQITMNFVLGISTEKGRKIAEKHLQILEN</sequence>
<feature type="domain" description="HTH tetR-type" evidence="3">
    <location>
        <begin position="1"/>
        <end position="61"/>
    </location>
</feature>
<dbReference type="InterPro" id="IPR050624">
    <property type="entry name" value="HTH-type_Tx_Regulator"/>
</dbReference>